<dbReference type="Proteomes" id="UP000030651">
    <property type="component" value="Unassembled WGS sequence"/>
</dbReference>
<keyword evidence="4" id="KW-0804">Transcription</keyword>
<dbReference type="GO" id="GO:0000981">
    <property type="term" value="F:DNA-binding transcription factor activity, RNA polymerase II-specific"/>
    <property type="evidence" value="ECO:0007669"/>
    <property type="project" value="InterPro"/>
</dbReference>
<sequence length="270" mass="29549">MAEHSMAAATAAAEVSSSPVRALRDSFGDTRPPDISRKITACVSCRKQKIKCHMSASGPPCSRCQKRGLSCTVNRSLQMLLENDTLWKDSMEKKFQTLQDAVEKITAHIHLPRTSSPHQTASQQESRGHDLQEASTHRSVQHSPGQQGNSWDIILDPHRGVGDAPGSCIGPSTNIPQFTHQQNLDIVTKGVVEAGNAEIYFNKYRNRLDHFVYSLLGDQGNESFDALGHRCPLLAAAVCTVGALHSGSRNTDYESCRKELIGLSENMSLI</sequence>
<feature type="region of interest" description="Disordered" evidence="6">
    <location>
        <begin position="111"/>
        <end position="151"/>
    </location>
</feature>
<dbReference type="InterPro" id="IPR051089">
    <property type="entry name" value="prtT"/>
</dbReference>
<dbReference type="PANTHER" id="PTHR31845:SF17">
    <property type="entry name" value="ZN(II)2CYS6 TRANSCRIPTION FACTOR (EUROFUNG)"/>
    <property type="match status" value="1"/>
</dbReference>
<feature type="domain" description="Zn(2)-C6 fungal-type" evidence="7">
    <location>
        <begin position="41"/>
        <end position="73"/>
    </location>
</feature>
<evidence type="ECO:0000313" key="8">
    <source>
        <dbReference type="EMBL" id="ETS85396.1"/>
    </source>
</evidence>
<dbReference type="GO" id="GO:0000976">
    <property type="term" value="F:transcription cis-regulatory region binding"/>
    <property type="evidence" value="ECO:0007669"/>
    <property type="project" value="TreeGrafter"/>
</dbReference>
<evidence type="ECO:0000256" key="3">
    <source>
        <dbReference type="ARBA" id="ARBA00023125"/>
    </source>
</evidence>
<keyword evidence="3" id="KW-0238">DNA-binding</keyword>
<dbReference type="SMART" id="SM00066">
    <property type="entry name" value="GAL4"/>
    <property type="match status" value="1"/>
</dbReference>
<evidence type="ECO:0000256" key="4">
    <source>
        <dbReference type="ARBA" id="ARBA00023163"/>
    </source>
</evidence>
<evidence type="ECO:0000259" key="7">
    <source>
        <dbReference type="PROSITE" id="PS50048"/>
    </source>
</evidence>
<keyword evidence="5" id="KW-0539">Nucleus</keyword>
<keyword evidence="9" id="KW-1185">Reference proteome</keyword>
<dbReference type="GO" id="GO:0008270">
    <property type="term" value="F:zinc ion binding"/>
    <property type="evidence" value="ECO:0007669"/>
    <property type="project" value="InterPro"/>
</dbReference>
<feature type="compositionally biased region" description="Polar residues" evidence="6">
    <location>
        <begin position="137"/>
        <end position="150"/>
    </location>
</feature>
<comment type="subcellular location">
    <subcellularLocation>
        <location evidence="1">Nucleus</location>
    </subcellularLocation>
</comment>
<dbReference type="KEGG" id="pfy:PFICI_03421"/>
<reference evidence="9" key="1">
    <citation type="journal article" date="2015" name="BMC Genomics">
        <title>Genomic and transcriptomic analysis of the endophytic fungus Pestalotiopsis fici reveals its lifestyle and high potential for synthesis of natural products.</title>
        <authorList>
            <person name="Wang X."/>
            <person name="Zhang X."/>
            <person name="Liu L."/>
            <person name="Xiang M."/>
            <person name="Wang W."/>
            <person name="Sun X."/>
            <person name="Che Y."/>
            <person name="Guo L."/>
            <person name="Liu G."/>
            <person name="Guo L."/>
            <person name="Wang C."/>
            <person name="Yin W.B."/>
            <person name="Stadler M."/>
            <person name="Zhang X."/>
            <person name="Liu X."/>
        </authorList>
    </citation>
    <scope>NUCLEOTIDE SEQUENCE [LARGE SCALE GENOMIC DNA]</scope>
    <source>
        <strain evidence="9">W106-1 / CGMCC3.15140</strain>
    </source>
</reference>
<evidence type="ECO:0000256" key="6">
    <source>
        <dbReference type="SAM" id="MobiDB-lite"/>
    </source>
</evidence>
<accession>W3XJJ5</accession>
<evidence type="ECO:0000256" key="1">
    <source>
        <dbReference type="ARBA" id="ARBA00004123"/>
    </source>
</evidence>
<dbReference type="GeneID" id="19268434"/>
<dbReference type="Gene3D" id="4.10.240.10">
    <property type="entry name" value="Zn(2)-C6 fungal-type DNA-binding domain"/>
    <property type="match status" value="1"/>
</dbReference>
<evidence type="ECO:0000256" key="5">
    <source>
        <dbReference type="ARBA" id="ARBA00023242"/>
    </source>
</evidence>
<dbReference type="InterPro" id="IPR001138">
    <property type="entry name" value="Zn2Cys6_DnaBD"/>
</dbReference>
<dbReference type="PROSITE" id="PS50048">
    <property type="entry name" value="ZN2_CY6_FUNGAL_2"/>
    <property type="match status" value="1"/>
</dbReference>
<dbReference type="EMBL" id="KI912110">
    <property type="protein sequence ID" value="ETS85396.1"/>
    <property type="molecule type" value="Genomic_DNA"/>
</dbReference>
<protein>
    <recommendedName>
        <fullName evidence="7">Zn(2)-C6 fungal-type domain-containing protein</fullName>
    </recommendedName>
</protein>
<feature type="compositionally biased region" description="Basic and acidic residues" evidence="6">
    <location>
        <begin position="126"/>
        <end position="136"/>
    </location>
</feature>
<evidence type="ECO:0000313" key="9">
    <source>
        <dbReference type="Proteomes" id="UP000030651"/>
    </source>
</evidence>
<dbReference type="AlphaFoldDB" id="W3XJJ5"/>
<dbReference type="GO" id="GO:0005634">
    <property type="term" value="C:nucleus"/>
    <property type="evidence" value="ECO:0007669"/>
    <property type="project" value="UniProtKB-SubCell"/>
</dbReference>
<keyword evidence="2" id="KW-0805">Transcription regulation</keyword>
<dbReference type="RefSeq" id="XP_007830193.1">
    <property type="nucleotide sequence ID" value="XM_007832002.1"/>
</dbReference>
<feature type="compositionally biased region" description="Polar residues" evidence="6">
    <location>
        <begin position="113"/>
        <end position="125"/>
    </location>
</feature>
<dbReference type="CDD" id="cd00067">
    <property type="entry name" value="GAL4"/>
    <property type="match status" value="1"/>
</dbReference>
<evidence type="ECO:0000256" key="2">
    <source>
        <dbReference type="ARBA" id="ARBA00023015"/>
    </source>
</evidence>
<dbReference type="eggNOG" id="ENOG502QW6D">
    <property type="taxonomic scope" value="Eukaryota"/>
</dbReference>
<dbReference type="PROSITE" id="PS00463">
    <property type="entry name" value="ZN2_CY6_FUNGAL_1"/>
    <property type="match status" value="1"/>
</dbReference>
<dbReference type="InterPro" id="IPR036864">
    <property type="entry name" value="Zn2-C6_fun-type_DNA-bd_sf"/>
</dbReference>
<gene>
    <name evidence="8" type="ORF">PFICI_03421</name>
</gene>
<dbReference type="InParanoid" id="W3XJJ5"/>
<dbReference type="Pfam" id="PF00172">
    <property type="entry name" value="Zn_clus"/>
    <property type="match status" value="1"/>
</dbReference>
<dbReference type="HOGENOM" id="CLU_1030977_0_0_1"/>
<name>W3XJJ5_PESFW</name>
<organism evidence="8 9">
    <name type="scientific">Pestalotiopsis fici (strain W106-1 / CGMCC3.15140)</name>
    <dbReference type="NCBI Taxonomy" id="1229662"/>
    <lineage>
        <taxon>Eukaryota</taxon>
        <taxon>Fungi</taxon>
        <taxon>Dikarya</taxon>
        <taxon>Ascomycota</taxon>
        <taxon>Pezizomycotina</taxon>
        <taxon>Sordariomycetes</taxon>
        <taxon>Xylariomycetidae</taxon>
        <taxon>Amphisphaeriales</taxon>
        <taxon>Sporocadaceae</taxon>
        <taxon>Pestalotiopsis</taxon>
    </lineage>
</organism>
<proteinExistence type="predicted"/>
<dbReference type="OrthoDB" id="3163292at2759"/>
<dbReference type="PANTHER" id="PTHR31845">
    <property type="entry name" value="FINGER DOMAIN PROTEIN, PUTATIVE-RELATED"/>
    <property type="match status" value="1"/>
</dbReference>
<dbReference type="SUPFAM" id="SSF57701">
    <property type="entry name" value="Zn2/Cys6 DNA-binding domain"/>
    <property type="match status" value="1"/>
</dbReference>